<proteinExistence type="predicted"/>
<evidence type="ECO:0000259" key="1">
    <source>
        <dbReference type="Pfam" id="PF13635"/>
    </source>
</evidence>
<sequence length="338" mass="36317">MPHLWNLARRDIDFSPEPGRFILTGSAVPADDATRRTGATRFIRIRQRTMTWAEKTHALHTDGVSLSGLFQGHLPKGNLTTAPLSGIVSEVLRPGFPGLIDAPQEIAVRSLVSYLQDIASTDVNRLANLRSEPVVIEQLLTALARSTAAEASIGTLRKDISQVLPAPSETTMAKLLELLRRVFVLEALPAWTGALRSKARLRRSPTYHLADPALAAAALQADAARLTADLNTLGLLFESAVIHDLLVYAEAIGGRVFRYRDSNNHEIDAVITMADGSWGAVEVKLGGGQVERGKTSLNTAIAQINADPPAFRAVITGTGFTAVLPDGTLTFPLSALRP</sequence>
<dbReference type="PANTHER" id="PTHR43566">
    <property type="entry name" value="CONSERVED PROTEIN"/>
    <property type="match status" value="1"/>
</dbReference>
<accession>J1HN91</accession>
<dbReference type="EMBL" id="AKFT01000011">
    <property type="protein sequence ID" value="EJF47475.1"/>
    <property type="molecule type" value="Genomic_DNA"/>
</dbReference>
<name>J1HN91_9ACTO</name>
<keyword evidence="3" id="KW-1185">Reference proteome</keyword>
<dbReference type="Proteomes" id="UP000002941">
    <property type="component" value="Unassembled WGS sequence"/>
</dbReference>
<organism evidence="2 3">
    <name type="scientific">Actinomyces massiliensis F0489</name>
    <dbReference type="NCBI Taxonomy" id="1125718"/>
    <lineage>
        <taxon>Bacteria</taxon>
        <taxon>Bacillati</taxon>
        <taxon>Actinomycetota</taxon>
        <taxon>Actinomycetes</taxon>
        <taxon>Actinomycetales</taxon>
        <taxon>Actinomycetaceae</taxon>
        <taxon>Actinomyces</taxon>
    </lineage>
</organism>
<protein>
    <submittedName>
        <fullName evidence="2">PF13635 domain protein</fullName>
    </submittedName>
</protein>
<feature type="domain" description="DUF4143" evidence="1">
    <location>
        <begin position="122"/>
        <end position="285"/>
    </location>
</feature>
<dbReference type="eggNOG" id="COG1373">
    <property type="taxonomic scope" value="Bacteria"/>
</dbReference>
<reference evidence="2 3" key="1">
    <citation type="submission" date="2012-05" db="EMBL/GenBank/DDBJ databases">
        <authorList>
            <person name="Harkins D.M."/>
            <person name="Madupu R."/>
            <person name="Durkin A.S."/>
            <person name="Torralba M."/>
            <person name="Methe B."/>
            <person name="Sutton G.G."/>
            <person name="Nelson K.E."/>
        </authorList>
    </citation>
    <scope>NUCLEOTIDE SEQUENCE [LARGE SCALE GENOMIC DNA]</scope>
    <source>
        <strain evidence="2 3">F0489</strain>
    </source>
</reference>
<dbReference type="AlphaFoldDB" id="J1HN91"/>
<dbReference type="PATRIC" id="fig|1125718.3.peg.221"/>
<dbReference type="PANTHER" id="PTHR43566:SF2">
    <property type="entry name" value="DUF4143 DOMAIN-CONTAINING PROTEIN"/>
    <property type="match status" value="1"/>
</dbReference>
<dbReference type="InterPro" id="IPR025420">
    <property type="entry name" value="DUF4143"/>
</dbReference>
<comment type="caution">
    <text evidence="2">The sequence shown here is derived from an EMBL/GenBank/DDBJ whole genome shotgun (WGS) entry which is preliminary data.</text>
</comment>
<dbReference type="Pfam" id="PF13635">
    <property type="entry name" value="DUF4143"/>
    <property type="match status" value="1"/>
</dbReference>
<evidence type="ECO:0000313" key="2">
    <source>
        <dbReference type="EMBL" id="EJF47475.1"/>
    </source>
</evidence>
<dbReference type="RefSeq" id="WP_008729637.1">
    <property type="nucleotide sequence ID" value="NZ_AKFT01000011.1"/>
</dbReference>
<evidence type="ECO:0000313" key="3">
    <source>
        <dbReference type="Proteomes" id="UP000002941"/>
    </source>
</evidence>
<gene>
    <name evidence="2" type="ORF">HMPREF1318_0692</name>
</gene>